<keyword evidence="2" id="KW-0805">Transcription regulation</keyword>
<dbReference type="InterPro" id="IPR005119">
    <property type="entry name" value="LysR_subst-bd"/>
</dbReference>
<dbReference type="Gene3D" id="3.40.190.10">
    <property type="entry name" value="Periplasmic binding protein-like II"/>
    <property type="match status" value="2"/>
</dbReference>
<dbReference type="SUPFAM" id="SSF53850">
    <property type="entry name" value="Periplasmic binding protein-like II"/>
    <property type="match status" value="1"/>
</dbReference>
<keyword evidence="4" id="KW-0804">Transcription</keyword>
<keyword evidence="3" id="KW-0238">DNA-binding</keyword>
<comment type="caution">
    <text evidence="6">The sequence shown here is derived from an EMBL/GenBank/DDBJ whole genome shotgun (WGS) entry which is preliminary data.</text>
</comment>
<organism evidence="6 7">
    <name type="scientific">Ancylobacter radicis</name>
    <dbReference type="NCBI Taxonomy" id="2836179"/>
    <lineage>
        <taxon>Bacteria</taxon>
        <taxon>Pseudomonadati</taxon>
        <taxon>Pseudomonadota</taxon>
        <taxon>Alphaproteobacteria</taxon>
        <taxon>Hyphomicrobiales</taxon>
        <taxon>Xanthobacteraceae</taxon>
        <taxon>Ancylobacter</taxon>
    </lineage>
</organism>
<sequence>MRHLDTESLGMLIAIVDTGGFTAAAERVGRTQSAVSARIAQLEENLGVRLLERSRRGIALTETGERLVAHARRLLAFESEALADLKGGTPEGSVRIGMPDDYVDAYFTPTIARFAAAYPRVEISIRCDLSKNLEPEVERGQIDVALLTRDLARPTGELLKKEKLLWLAARGHRPERNEPLPLALFPMGCRVRPHIAAALDKAGLNWRVACTSSSQGGVHSAVETGLCITALPECAAPPEWRRLGAADGLPPLPDMEVGMLLAPAASPAARRLADTLRAAMAMPSAQMPNAQMPTAGAAAA</sequence>
<dbReference type="InterPro" id="IPR036390">
    <property type="entry name" value="WH_DNA-bd_sf"/>
</dbReference>
<dbReference type="RefSeq" id="WP_213755918.1">
    <property type="nucleotide sequence ID" value="NZ_JAHCQH010000017.1"/>
</dbReference>
<feature type="domain" description="HTH lysR-type" evidence="5">
    <location>
        <begin position="4"/>
        <end position="61"/>
    </location>
</feature>
<accession>A0ABS5R8U8</accession>
<name>A0ABS5R8U8_9HYPH</name>
<dbReference type="InterPro" id="IPR000847">
    <property type="entry name" value="LysR_HTH_N"/>
</dbReference>
<proteinExistence type="inferred from homology"/>
<gene>
    <name evidence="6" type="ORF">KIP89_13380</name>
</gene>
<keyword evidence="7" id="KW-1185">Reference proteome</keyword>
<evidence type="ECO:0000256" key="2">
    <source>
        <dbReference type="ARBA" id="ARBA00023015"/>
    </source>
</evidence>
<evidence type="ECO:0000256" key="4">
    <source>
        <dbReference type="ARBA" id="ARBA00023163"/>
    </source>
</evidence>
<evidence type="ECO:0000256" key="1">
    <source>
        <dbReference type="ARBA" id="ARBA00009437"/>
    </source>
</evidence>
<dbReference type="PROSITE" id="PS50931">
    <property type="entry name" value="HTH_LYSR"/>
    <property type="match status" value="1"/>
</dbReference>
<dbReference type="InterPro" id="IPR036388">
    <property type="entry name" value="WH-like_DNA-bd_sf"/>
</dbReference>
<evidence type="ECO:0000256" key="3">
    <source>
        <dbReference type="ARBA" id="ARBA00023125"/>
    </source>
</evidence>
<dbReference type="Pfam" id="PF00126">
    <property type="entry name" value="HTH_1"/>
    <property type="match status" value="1"/>
</dbReference>
<dbReference type="SUPFAM" id="SSF46785">
    <property type="entry name" value="Winged helix' DNA-binding domain"/>
    <property type="match status" value="1"/>
</dbReference>
<dbReference type="PRINTS" id="PR00039">
    <property type="entry name" value="HTHLYSR"/>
</dbReference>
<dbReference type="PANTHER" id="PTHR30579">
    <property type="entry name" value="TRANSCRIPTIONAL REGULATOR"/>
    <property type="match status" value="1"/>
</dbReference>
<evidence type="ECO:0000313" key="7">
    <source>
        <dbReference type="Proteomes" id="UP001166585"/>
    </source>
</evidence>
<dbReference type="Gene3D" id="1.10.10.10">
    <property type="entry name" value="Winged helix-like DNA-binding domain superfamily/Winged helix DNA-binding domain"/>
    <property type="match status" value="1"/>
</dbReference>
<dbReference type="InterPro" id="IPR050176">
    <property type="entry name" value="LTTR"/>
</dbReference>
<dbReference type="EMBL" id="JAHCQH010000017">
    <property type="protein sequence ID" value="MBS9478101.1"/>
    <property type="molecule type" value="Genomic_DNA"/>
</dbReference>
<protein>
    <submittedName>
        <fullName evidence="6">LysR family transcriptional regulator</fullName>
    </submittedName>
</protein>
<reference evidence="6" key="1">
    <citation type="submission" date="2021-05" db="EMBL/GenBank/DDBJ databases">
        <authorList>
            <person name="Sun Q."/>
            <person name="Inoue M."/>
        </authorList>
    </citation>
    <scope>NUCLEOTIDE SEQUENCE</scope>
    <source>
        <strain evidence="6">VKM B-3255</strain>
    </source>
</reference>
<dbReference type="Proteomes" id="UP001166585">
    <property type="component" value="Unassembled WGS sequence"/>
</dbReference>
<evidence type="ECO:0000259" key="5">
    <source>
        <dbReference type="PROSITE" id="PS50931"/>
    </source>
</evidence>
<dbReference type="Pfam" id="PF03466">
    <property type="entry name" value="LysR_substrate"/>
    <property type="match status" value="1"/>
</dbReference>
<comment type="similarity">
    <text evidence="1">Belongs to the LysR transcriptional regulatory family.</text>
</comment>
<dbReference type="PANTHER" id="PTHR30579:SF7">
    <property type="entry name" value="HTH-TYPE TRANSCRIPTIONAL REGULATOR LRHA-RELATED"/>
    <property type="match status" value="1"/>
</dbReference>
<evidence type="ECO:0000313" key="6">
    <source>
        <dbReference type="EMBL" id="MBS9478101.1"/>
    </source>
</evidence>